<evidence type="ECO:0000313" key="3">
    <source>
        <dbReference type="Proteomes" id="UP001195483"/>
    </source>
</evidence>
<gene>
    <name evidence="2" type="ORF">CHS0354_035514</name>
</gene>
<evidence type="ECO:0000256" key="1">
    <source>
        <dbReference type="SAM" id="Coils"/>
    </source>
</evidence>
<reference evidence="2" key="3">
    <citation type="submission" date="2023-05" db="EMBL/GenBank/DDBJ databases">
        <authorList>
            <person name="Smith C.H."/>
        </authorList>
    </citation>
    <scope>NUCLEOTIDE SEQUENCE</scope>
    <source>
        <strain evidence="2">CHS0354</strain>
        <tissue evidence="2">Mantle</tissue>
    </source>
</reference>
<dbReference type="AlphaFoldDB" id="A0AAE0VKW7"/>
<dbReference type="EMBL" id="JAEAOA010002071">
    <property type="protein sequence ID" value="KAK3580470.1"/>
    <property type="molecule type" value="Genomic_DNA"/>
</dbReference>
<dbReference type="Proteomes" id="UP001195483">
    <property type="component" value="Unassembled WGS sequence"/>
</dbReference>
<comment type="caution">
    <text evidence="2">The sequence shown here is derived from an EMBL/GenBank/DDBJ whole genome shotgun (WGS) entry which is preliminary data.</text>
</comment>
<protein>
    <submittedName>
        <fullName evidence="2">Uncharacterized protein</fullName>
    </submittedName>
</protein>
<evidence type="ECO:0000313" key="2">
    <source>
        <dbReference type="EMBL" id="KAK3580470.1"/>
    </source>
</evidence>
<reference evidence="2" key="1">
    <citation type="journal article" date="2021" name="Genome Biol. Evol.">
        <title>A High-Quality Reference Genome for a Parasitic Bivalve with Doubly Uniparental Inheritance (Bivalvia: Unionida).</title>
        <authorList>
            <person name="Smith C.H."/>
        </authorList>
    </citation>
    <scope>NUCLEOTIDE SEQUENCE</scope>
    <source>
        <strain evidence="2">CHS0354</strain>
    </source>
</reference>
<feature type="coiled-coil region" evidence="1">
    <location>
        <begin position="17"/>
        <end position="51"/>
    </location>
</feature>
<keyword evidence="1" id="KW-0175">Coiled coil</keyword>
<organism evidence="2 3">
    <name type="scientific">Potamilus streckersoni</name>
    <dbReference type="NCBI Taxonomy" id="2493646"/>
    <lineage>
        <taxon>Eukaryota</taxon>
        <taxon>Metazoa</taxon>
        <taxon>Spiralia</taxon>
        <taxon>Lophotrochozoa</taxon>
        <taxon>Mollusca</taxon>
        <taxon>Bivalvia</taxon>
        <taxon>Autobranchia</taxon>
        <taxon>Heteroconchia</taxon>
        <taxon>Palaeoheterodonta</taxon>
        <taxon>Unionida</taxon>
        <taxon>Unionoidea</taxon>
        <taxon>Unionidae</taxon>
        <taxon>Ambleminae</taxon>
        <taxon>Lampsilini</taxon>
        <taxon>Potamilus</taxon>
    </lineage>
</organism>
<keyword evidence="3" id="KW-1185">Reference proteome</keyword>
<proteinExistence type="predicted"/>
<sequence length="189" mass="21826">MKYLPKDGDVMLIQINCDAQEETISQFKSTISELEKLCEDLKAEKQTLLTRLSQISAMKFIDGNPNITDLSDPNRPDKLAEQFSELYDNQWTDSFQVLCERLSLSDEDAIKVLLKIMMTVYDLCRQQVEYQNKKLGKALRTFTGVETYFPKYCVHRREEIAILQYVVITVQMAKISSEGEYELTLGESL</sequence>
<name>A0AAE0VKW7_9BIVA</name>
<accession>A0AAE0VKW7</accession>
<reference evidence="2" key="2">
    <citation type="journal article" date="2021" name="Genome Biol. Evol.">
        <title>Developing a high-quality reference genome for a parasitic bivalve with doubly uniparental inheritance (Bivalvia: Unionida).</title>
        <authorList>
            <person name="Smith C.H."/>
        </authorList>
    </citation>
    <scope>NUCLEOTIDE SEQUENCE</scope>
    <source>
        <strain evidence="2">CHS0354</strain>
        <tissue evidence="2">Mantle</tissue>
    </source>
</reference>